<feature type="transmembrane region" description="Helical" evidence="2">
    <location>
        <begin position="528"/>
        <end position="551"/>
    </location>
</feature>
<keyword evidence="2" id="KW-0812">Transmembrane</keyword>
<feature type="compositionally biased region" description="Polar residues" evidence="1">
    <location>
        <begin position="628"/>
        <end position="639"/>
    </location>
</feature>
<proteinExistence type="predicted"/>
<dbReference type="HOGENOM" id="CLU_015092_4_0_1"/>
<evidence type="ECO:0000256" key="1">
    <source>
        <dbReference type="SAM" id="MobiDB-lite"/>
    </source>
</evidence>
<keyword evidence="4" id="KW-1185">Reference proteome</keyword>
<accession>A0A0D2FEV2</accession>
<gene>
    <name evidence="3" type="ORF">PV04_05876</name>
</gene>
<name>A0A0D2FEV2_9EURO</name>
<sequence length="654" mass="71724">MSGSVVEIPAPQLSSNLPKETLIDEGIQWEQEPSKLKRFLRIADEYWLLEWFGLFLAFGSVAGIAALLGWRNGRPNPNWHWSVGRGHYTKDVSITLNTVVSIFSTAFKSGLLIPVGASLGQLKWIWFQGGHPLSHFAAFDSAARGPLGSVILLWTLRGRRLACLGAVIVIASLAIDFALQALIVYPLRPVDVGTNATVPRANNYGPLLLPGDGLEPSMYGAIFAGVYNWKANYQVQPFCTTGNCTFPNTYTSLAVCSGCHDVTGELRALCATGNFSHTGCLDSDEDCDDAPTLVEHTYCNYTLPNGLEMSGLPSWNWSFAEISGNLDKSVNFGFPGVLSVFSTIHASRDLGTSDATISPDSIQATECGLYYCVQKHAVTIVNGSMTERLVDTYNANPTDYDENPGETVVFHPPQSWTNVSDDASFDPSSYTPDANIYMGGGLSTVRNTFHDIWNGSRRVINGQVAPSTTPLAEMTWTFELGDFRNWTHAIASSMSLNIRTNEAVWYTNPFLTANGTTYQDQPFVSVRWPWITLPALLAVLALVLLLSTIHLSAKNGALPWKGNSLAHFFHPLTSGGRHAIAEVQTPRQMQSMAERFPVRVQKTESGFRLVEYETSIEMLHPPGPYTPQTPGSRESQQMFGTGADMRNRKWGNAS</sequence>
<keyword evidence="2" id="KW-0472">Membrane</keyword>
<dbReference type="PANTHER" id="PTHR35394:SF5">
    <property type="entry name" value="DUF3176 DOMAIN-CONTAINING PROTEIN"/>
    <property type="match status" value="1"/>
</dbReference>
<evidence type="ECO:0000256" key="2">
    <source>
        <dbReference type="SAM" id="Phobius"/>
    </source>
</evidence>
<organism evidence="3 4">
    <name type="scientific">Phialophora macrospora</name>
    <dbReference type="NCBI Taxonomy" id="1851006"/>
    <lineage>
        <taxon>Eukaryota</taxon>
        <taxon>Fungi</taxon>
        <taxon>Dikarya</taxon>
        <taxon>Ascomycota</taxon>
        <taxon>Pezizomycotina</taxon>
        <taxon>Eurotiomycetes</taxon>
        <taxon>Chaetothyriomycetidae</taxon>
        <taxon>Chaetothyriales</taxon>
        <taxon>Herpotrichiellaceae</taxon>
        <taxon>Phialophora</taxon>
    </lineage>
</organism>
<dbReference type="AlphaFoldDB" id="A0A0D2FEV2"/>
<dbReference type="STRING" id="5601.A0A0D2FEV2"/>
<dbReference type="Pfam" id="PF11374">
    <property type="entry name" value="DUF3176"/>
    <property type="match status" value="1"/>
</dbReference>
<feature type="region of interest" description="Disordered" evidence="1">
    <location>
        <begin position="620"/>
        <end position="654"/>
    </location>
</feature>
<reference evidence="3 4" key="1">
    <citation type="submission" date="2015-01" db="EMBL/GenBank/DDBJ databases">
        <title>The Genome Sequence of Capronia semiimmersa CBS27337.</title>
        <authorList>
            <consortium name="The Broad Institute Genomics Platform"/>
            <person name="Cuomo C."/>
            <person name="de Hoog S."/>
            <person name="Gorbushina A."/>
            <person name="Stielow B."/>
            <person name="Teixiera M."/>
            <person name="Abouelleil A."/>
            <person name="Chapman S.B."/>
            <person name="Priest M."/>
            <person name="Young S.K."/>
            <person name="Wortman J."/>
            <person name="Nusbaum C."/>
            <person name="Birren B."/>
        </authorList>
    </citation>
    <scope>NUCLEOTIDE SEQUENCE [LARGE SCALE GENOMIC DNA]</scope>
    <source>
        <strain evidence="3 4">CBS 27337</strain>
    </source>
</reference>
<evidence type="ECO:0000313" key="4">
    <source>
        <dbReference type="Proteomes" id="UP000054266"/>
    </source>
</evidence>
<protein>
    <submittedName>
        <fullName evidence="3">Uncharacterized protein</fullName>
    </submittedName>
</protein>
<evidence type="ECO:0000313" key="3">
    <source>
        <dbReference type="EMBL" id="KIW66553.1"/>
    </source>
</evidence>
<feature type="transmembrane region" description="Helical" evidence="2">
    <location>
        <begin position="161"/>
        <end position="185"/>
    </location>
</feature>
<dbReference type="PANTHER" id="PTHR35394">
    <property type="entry name" value="DUF3176 DOMAIN-CONTAINING PROTEIN"/>
    <property type="match status" value="1"/>
</dbReference>
<feature type="transmembrane region" description="Helical" evidence="2">
    <location>
        <begin position="46"/>
        <end position="70"/>
    </location>
</feature>
<dbReference type="Proteomes" id="UP000054266">
    <property type="component" value="Unassembled WGS sequence"/>
</dbReference>
<keyword evidence="2" id="KW-1133">Transmembrane helix</keyword>
<dbReference type="EMBL" id="KN846959">
    <property type="protein sequence ID" value="KIW66553.1"/>
    <property type="molecule type" value="Genomic_DNA"/>
</dbReference>
<dbReference type="InterPro" id="IPR021514">
    <property type="entry name" value="DUF3176"/>
</dbReference>